<feature type="region of interest" description="Disordered" evidence="1">
    <location>
        <begin position="518"/>
        <end position="560"/>
    </location>
</feature>
<organism evidence="4 5">
    <name type="scientific">Lottia gigantea</name>
    <name type="common">Giant owl limpet</name>
    <dbReference type="NCBI Taxonomy" id="225164"/>
    <lineage>
        <taxon>Eukaryota</taxon>
        <taxon>Metazoa</taxon>
        <taxon>Spiralia</taxon>
        <taxon>Lophotrochozoa</taxon>
        <taxon>Mollusca</taxon>
        <taxon>Gastropoda</taxon>
        <taxon>Patellogastropoda</taxon>
        <taxon>Lottioidea</taxon>
        <taxon>Lottiidae</taxon>
        <taxon>Lottia</taxon>
    </lineage>
</organism>
<dbReference type="EMBL" id="KB201271">
    <property type="protein sequence ID" value="ESO98115.1"/>
    <property type="molecule type" value="Genomic_DNA"/>
</dbReference>
<evidence type="ECO:0000259" key="3">
    <source>
        <dbReference type="Pfam" id="PF17517"/>
    </source>
</evidence>
<dbReference type="RefSeq" id="XP_009051182.1">
    <property type="nucleotide sequence ID" value="XM_009052934.1"/>
</dbReference>
<evidence type="ECO:0000256" key="1">
    <source>
        <dbReference type="SAM" id="MobiDB-lite"/>
    </source>
</evidence>
<feature type="compositionally biased region" description="Polar residues" evidence="1">
    <location>
        <begin position="547"/>
        <end position="560"/>
    </location>
</feature>
<dbReference type="PANTHER" id="PTHR46534:SF1">
    <property type="entry name" value="IGGFC-BINDING PROTEIN N-TERMINAL DOMAIN-CONTAINING PROTEIN"/>
    <property type="match status" value="1"/>
</dbReference>
<evidence type="ECO:0000256" key="2">
    <source>
        <dbReference type="SAM" id="Phobius"/>
    </source>
</evidence>
<sequence length="656" mass="71472">MTRNPSGARVKIGVPLNRTLQPPIDVVVNVAQSVKVSLDKNVLMEGFGKSNNGIHIFSDETIVVHVFSQSLSTIVPDTVGGYLAFPYTALGTEYMTVTYCSKYSCYIGIMATANSTEVTLTFKTTVTLDGVVCLAGTTKQLNLDHYEAFQIKSSDDLTGIRITSNKVISVTVGADGTPVDGMKEDYLIEQLPPITALGTNHYLLPMPLRTIGDFVRVVALTDETQFRVDGVAYEMKVVGDHQDLTLTPTTLHFLHSTLPVLVAQFCKSSKISETSYTDPNQLIIPPVRQWTGSYVFATPALAQTNNAFHLTLVAINNCTEEVQLNHGDILESWIPSTNSTVSMTTITLTTEYHNITHKTGCKKVWGYIYGTALHQSWALPIGWSFQPMKAAKIPTTDDTITSDQSTVDLLPPTDKTLSSFSSHGLLEPTLTLSTTSFINVLDTSGVSVSEASRYSWDFKLSTAMSESLTETHSISVSPVTPNSADAPPTYITLSTPYVFDPSSSSLVKSVSAYLSTQNLGNNESSSTSSSSSSSSSAMTISSTETTRNLTTPANQTHIPSRHTNNNLCGCGCFHSDDSTVEVRIRQAQLGLYVDKEKLGSTIRKKTSVQDDRRSAQVVGYAGIIFIVLVLSWAVIPDILKVLRFLWYVICRGRNHN</sequence>
<proteinExistence type="predicted"/>
<evidence type="ECO:0000313" key="5">
    <source>
        <dbReference type="Proteomes" id="UP000030746"/>
    </source>
</evidence>
<reference evidence="4 5" key="1">
    <citation type="journal article" date="2013" name="Nature">
        <title>Insights into bilaterian evolution from three spiralian genomes.</title>
        <authorList>
            <person name="Simakov O."/>
            <person name="Marletaz F."/>
            <person name="Cho S.J."/>
            <person name="Edsinger-Gonzales E."/>
            <person name="Havlak P."/>
            <person name="Hellsten U."/>
            <person name="Kuo D.H."/>
            <person name="Larsson T."/>
            <person name="Lv J."/>
            <person name="Arendt D."/>
            <person name="Savage R."/>
            <person name="Osoegawa K."/>
            <person name="de Jong P."/>
            <person name="Grimwood J."/>
            <person name="Chapman J.A."/>
            <person name="Shapiro H."/>
            <person name="Aerts A."/>
            <person name="Otillar R.P."/>
            <person name="Terry A.Y."/>
            <person name="Boore J.L."/>
            <person name="Grigoriev I.V."/>
            <person name="Lindberg D.R."/>
            <person name="Seaver E.C."/>
            <person name="Weisblat D.A."/>
            <person name="Putnam N.H."/>
            <person name="Rokhsar D.S."/>
        </authorList>
    </citation>
    <scope>NUCLEOTIDE SEQUENCE [LARGE SCALE GENOMIC DNA]</scope>
</reference>
<keyword evidence="2" id="KW-0812">Transmembrane</keyword>
<protein>
    <recommendedName>
        <fullName evidence="3">IgGFc-binding protein N-terminal domain-containing protein</fullName>
    </recommendedName>
</protein>
<keyword evidence="2" id="KW-1133">Transmembrane helix</keyword>
<dbReference type="InterPro" id="IPR035234">
    <property type="entry name" value="IgGFc-bd_N"/>
</dbReference>
<evidence type="ECO:0000313" key="4">
    <source>
        <dbReference type="EMBL" id="ESO98115.1"/>
    </source>
</evidence>
<name>V4AT96_LOTGI</name>
<dbReference type="KEGG" id="lgi:LOTGIDRAFT_174330"/>
<keyword evidence="2" id="KW-0472">Membrane</keyword>
<keyword evidence="5" id="KW-1185">Reference proteome</keyword>
<feature type="domain" description="IgGFc-binding protein N-terminal" evidence="3">
    <location>
        <begin position="82"/>
        <end position="358"/>
    </location>
</feature>
<dbReference type="HOGENOM" id="CLU_418136_0_0_1"/>
<dbReference type="GeneID" id="20242702"/>
<accession>V4AT96</accession>
<dbReference type="OrthoDB" id="10005154at2759"/>
<dbReference type="AlphaFoldDB" id="V4AT96"/>
<feature type="compositionally biased region" description="Low complexity" evidence="1">
    <location>
        <begin position="524"/>
        <end position="546"/>
    </location>
</feature>
<dbReference type="Proteomes" id="UP000030746">
    <property type="component" value="Unassembled WGS sequence"/>
</dbReference>
<dbReference type="Pfam" id="PF17517">
    <property type="entry name" value="IgGFc_binding"/>
    <property type="match status" value="1"/>
</dbReference>
<gene>
    <name evidence="4" type="ORF">LOTGIDRAFT_174330</name>
</gene>
<feature type="transmembrane region" description="Helical" evidence="2">
    <location>
        <begin position="617"/>
        <end position="635"/>
    </location>
</feature>
<dbReference type="PANTHER" id="PTHR46534">
    <property type="entry name" value="IGGFC_BINDING DOMAIN-CONTAINING PROTEIN"/>
    <property type="match status" value="1"/>
</dbReference>
<dbReference type="CTD" id="20242702"/>
<dbReference type="OMA" id="IMINING"/>